<name>A0A1E5BIT2_9VIBR</name>
<evidence type="ECO:0000313" key="1">
    <source>
        <dbReference type="EMBL" id="OEE37328.1"/>
    </source>
</evidence>
<gene>
    <name evidence="1" type="ORF">A1QO_04270</name>
</gene>
<dbReference type="EMBL" id="AJYQ02000020">
    <property type="protein sequence ID" value="OEE37328.1"/>
    <property type="molecule type" value="Genomic_DNA"/>
</dbReference>
<proteinExistence type="predicted"/>
<dbReference type="Proteomes" id="UP000094741">
    <property type="component" value="Unassembled WGS sequence"/>
</dbReference>
<dbReference type="STRING" id="1187848.A1QO_04270"/>
<accession>A0A1E5BIT2</accession>
<sequence>MGPKHSMVEFFNQTTLCGKSIILELHGTHGSITKMTIGSRFDVYIKSLSSGGLHNSKLNQIFNFFNHYLPLIDISEIGKAWQCYQKALSQKSDSINSAFWNYFEGKRIRFLDRKKTVFEWCLPNS</sequence>
<protein>
    <submittedName>
        <fullName evidence="1">Uncharacterized protein</fullName>
    </submittedName>
</protein>
<comment type="caution">
    <text evidence="1">The sequence shown here is derived from an EMBL/GenBank/DDBJ whole genome shotgun (WGS) entry which is preliminary data.</text>
</comment>
<organism evidence="1 2">
    <name type="scientific">Vibrio genomosp. F10 str. ZF-129</name>
    <dbReference type="NCBI Taxonomy" id="1187848"/>
    <lineage>
        <taxon>Bacteria</taxon>
        <taxon>Pseudomonadati</taxon>
        <taxon>Pseudomonadota</taxon>
        <taxon>Gammaproteobacteria</taxon>
        <taxon>Vibrionales</taxon>
        <taxon>Vibrionaceae</taxon>
        <taxon>Vibrio</taxon>
    </lineage>
</organism>
<dbReference type="AlphaFoldDB" id="A0A1E5BIT2"/>
<evidence type="ECO:0000313" key="2">
    <source>
        <dbReference type="Proteomes" id="UP000094741"/>
    </source>
</evidence>
<reference evidence="1 2" key="1">
    <citation type="journal article" date="2012" name="Science">
        <title>Ecological populations of bacteria act as socially cohesive units of antibiotic production and resistance.</title>
        <authorList>
            <person name="Cordero O.X."/>
            <person name="Wildschutte H."/>
            <person name="Kirkup B."/>
            <person name="Proehl S."/>
            <person name="Ngo L."/>
            <person name="Hussain F."/>
            <person name="Le Roux F."/>
            <person name="Mincer T."/>
            <person name="Polz M.F."/>
        </authorList>
    </citation>
    <scope>NUCLEOTIDE SEQUENCE [LARGE SCALE GENOMIC DNA]</scope>
    <source>
        <strain evidence="1 2">ZF-129</strain>
    </source>
</reference>